<dbReference type="NCBIfam" id="TIGR00277">
    <property type="entry name" value="HDIG"/>
    <property type="match status" value="1"/>
</dbReference>
<dbReference type="PANTHER" id="PTHR40202">
    <property type="match status" value="1"/>
</dbReference>
<dbReference type="OrthoDB" id="445007at2759"/>
<name>A0A2J5HY07_9EURO</name>
<dbReference type="AlphaFoldDB" id="A0A2J5HY07"/>
<organism evidence="2 3">
    <name type="scientific">Aspergillus taichungensis</name>
    <dbReference type="NCBI Taxonomy" id="482145"/>
    <lineage>
        <taxon>Eukaryota</taxon>
        <taxon>Fungi</taxon>
        <taxon>Dikarya</taxon>
        <taxon>Ascomycota</taxon>
        <taxon>Pezizomycotina</taxon>
        <taxon>Eurotiomycetes</taxon>
        <taxon>Eurotiomycetidae</taxon>
        <taxon>Eurotiales</taxon>
        <taxon>Aspergillaceae</taxon>
        <taxon>Aspergillus</taxon>
        <taxon>Aspergillus subgen. Circumdati</taxon>
    </lineage>
</organism>
<dbReference type="EMBL" id="KZ559528">
    <property type="protein sequence ID" value="PLN82300.1"/>
    <property type="molecule type" value="Genomic_DNA"/>
</dbReference>
<dbReference type="InterPro" id="IPR006675">
    <property type="entry name" value="HDIG_dom"/>
</dbReference>
<dbReference type="PANTHER" id="PTHR40202:SF1">
    <property type="entry name" value="HD DOMAIN-CONTAINING PROTEIN"/>
    <property type="match status" value="1"/>
</dbReference>
<evidence type="ECO:0000313" key="2">
    <source>
        <dbReference type="EMBL" id="PLN82300.1"/>
    </source>
</evidence>
<dbReference type="Pfam" id="PF01966">
    <property type="entry name" value="HD"/>
    <property type="match status" value="1"/>
</dbReference>
<dbReference type="Gene3D" id="1.10.3210.10">
    <property type="entry name" value="Hypothetical protein af1432"/>
    <property type="match status" value="1"/>
</dbReference>
<evidence type="ECO:0000259" key="1">
    <source>
        <dbReference type="Pfam" id="PF01966"/>
    </source>
</evidence>
<gene>
    <name evidence="2" type="ORF">BDW42DRAFT_82129</name>
</gene>
<dbReference type="CDD" id="cd00077">
    <property type="entry name" value="HDc"/>
    <property type="match status" value="1"/>
</dbReference>
<dbReference type="InterPro" id="IPR052567">
    <property type="entry name" value="OP_Dioxygenase"/>
</dbReference>
<keyword evidence="3" id="KW-1185">Reference proteome</keyword>
<feature type="domain" description="HD" evidence="1">
    <location>
        <begin position="33"/>
        <end position="115"/>
    </location>
</feature>
<accession>A0A2J5HY07</accession>
<dbReference type="InterPro" id="IPR006674">
    <property type="entry name" value="HD_domain"/>
</dbReference>
<evidence type="ECO:0000313" key="3">
    <source>
        <dbReference type="Proteomes" id="UP000235023"/>
    </source>
</evidence>
<dbReference type="SUPFAM" id="SSF109604">
    <property type="entry name" value="HD-domain/PDEase-like"/>
    <property type="match status" value="1"/>
</dbReference>
<sequence length="404" mass="44428">MLDTNPRETITQLFSFLRAQGNTDYLGERVSQLEHSLQCAHFARQSPQYGSDPEVILGALLHDVGRFIPSAKNMPAMIAPDGAYIGQASHEVLGERYLRQLGFSEKVCQLVGSHVVAKRFLTATEKGYYDGLSETSKRTLDFQGGVFSEEQVCAARGDPWLGPKLDVRRWDDRAKVPHMEAPGLEEYEEMAVRCLVESRAHVVVVSRQYPLPESPVLIVSVSERLLNQWLGHVLKEVKCRDWIVEGFPRVEIGDRPAVEREVLEQLARRGVRVADLAAGGQGDSFKINTCAPPRSEVDEIYNVLEALPPTDVTGRATVVVRRGLALLQQGKAEFVYLSLPTILEEAASRGLLEELKEGLVGLDAVIAITAAKAPGGQISSGRTVFDVVFDRARKITGTSSVAQP</sequence>
<protein>
    <recommendedName>
        <fullName evidence="1">HD domain-containing protein</fullName>
    </recommendedName>
</protein>
<proteinExistence type="predicted"/>
<reference evidence="3" key="1">
    <citation type="submission" date="2017-12" db="EMBL/GenBank/DDBJ databases">
        <authorList>
            <consortium name="DOE Joint Genome Institute"/>
            <person name="Mondo S.J."/>
            <person name="Kjaerbolling I."/>
            <person name="Vesth T.C."/>
            <person name="Frisvad J.C."/>
            <person name="Nybo J.L."/>
            <person name="Theobald S."/>
            <person name="Kuo A."/>
            <person name="Bowyer P."/>
            <person name="Matsuda Y."/>
            <person name="Lyhne E.K."/>
            <person name="Kogle M.E."/>
            <person name="Clum A."/>
            <person name="Lipzen A."/>
            <person name="Salamov A."/>
            <person name="Ngan C.Y."/>
            <person name="Daum C."/>
            <person name="Chiniquy J."/>
            <person name="Barry K."/>
            <person name="LaButti K."/>
            <person name="Haridas S."/>
            <person name="Simmons B.A."/>
            <person name="Magnuson J.K."/>
            <person name="Mortensen U.H."/>
            <person name="Larsen T.O."/>
            <person name="Grigoriev I.V."/>
            <person name="Baker S.E."/>
            <person name="Andersen M.R."/>
            <person name="Nordberg H.P."/>
            <person name="Cantor M.N."/>
            <person name="Hua S.X."/>
        </authorList>
    </citation>
    <scope>NUCLEOTIDE SEQUENCE [LARGE SCALE GENOMIC DNA]</scope>
    <source>
        <strain evidence="3">IBT 19404</strain>
    </source>
</reference>
<dbReference type="InterPro" id="IPR003607">
    <property type="entry name" value="HD/PDEase_dom"/>
</dbReference>
<dbReference type="Proteomes" id="UP000235023">
    <property type="component" value="Unassembled WGS sequence"/>
</dbReference>